<accession>A0AAD0WEM3</accession>
<sequence length="66" mass="7818">MFPVNHVFQLGDKRLRLLWTGKDTAFWIDIDDNKAWPQPIALEDIEQQLISRDLTRIDNPFFASIF</sequence>
<dbReference type="RefSeq" id="WP_118845308.1">
    <property type="nucleotide sequence ID" value="NZ_CP032092.1"/>
</dbReference>
<reference evidence="1 2" key="1">
    <citation type="submission" date="2018-08" db="EMBL/GenBank/DDBJ databases">
        <title>Draft genome sequence of Pseudoalteromonas donghaensis HJ51.</title>
        <authorList>
            <person name="Oh J."/>
            <person name="Roh D."/>
        </authorList>
    </citation>
    <scope>NUCLEOTIDE SEQUENCE [LARGE SCALE GENOMIC DNA]</scope>
    <source>
        <strain evidence="1 2">HJ51</strain>
        <plasmid evidence="1 2">unnamed2</plasmid>
    </source>
</reference>
<keyword evidence="1" id="KW-0614">Plasmid</keyword>
<proteinExistence type="predicted"/>
<dbReference type="GeneID" id="99507748"/>
<name>A0AAD0WEM3_9GAMM</name>
<dbReference type="KEGG" id="pdj:D0907_19870"/>
<dbReference type="EMBL" id="CP032092">
    <property type="protein sequence ID" value="AXV67600.1"/>
    <property type="molecule type" value="Genomic_DNA"/>
</dbReference>
<gene>
    <name evidence="1" type="ORF">D0907_19870</name>
</gene>
<geneLocation type="plasmid" evidence="1 2">
    <name>unnamed2</name>
</geneLocation>
<protein>
    <submittedName>
        <fullName evidence="1">Uncharacterized protein</fullName>
    </submittedName>
</protein>
<dbReference type="Proteomes" id="UP000264605">
    <property type="component" value="Plasmid unnamed2"/>
</dbReference>
<evidence type="ECO:0000313" key="1">
    <source>
        <dbReference type="EMBL" id="AXV67600.1"/>
    </source>
</evidence>
<organism evidence="1 2">
    <name type="scientific">Pseudoalteromonas lipolytica</name>
    <dbReference type="NCBI Taxonomy" id="570156"/>
    <lineage>
        <taxon>Bacteria</taxon>
        <taxon>Pseudomonadati</taxon>
        <taxon>Pseudomonadota</taxon>
        <taxon>Gammaproteobacteria</taxon>
        <taxon>Alteromonadales</taxon>
        <taxon>Pseudoalteromonadaceae</taxon>
        <taxon>Pseudoalteromonas</taxon>
    </lineage>
</organism>
<dbReference type="AlphaFoldDB" id="A0AAD0WEM3"/>
<evidence type="ECO:0000313" key="2">
    <source>
        <dbReference type="Proteomes" id="UP000264605"/>
    </source>
</evidence>